<dbReference type="RefSeq" id="WP_341542174.1">
    <property type="nucleotide sequence ID" value="NZ_JBAKAP010000005.1"/>
</dbReference>
<dbReference type="EMBL" id="JBAKAP010000005">
    <property type="protein sequence ID" value="MEL0616488.1"/>
    <property type="molecule type" value="Genomic_DNA"/>
</dbReference>
<gene>
    <name evidence="3" type="ORF">V6243_06555</name>
</gene>
<evidence type="ECO:0000313" key="4">
    <source>
        <dbReference type="Proteomes" id="UP001378242"/>
    </source>
</evidence>
<dbReference type="GO" id="GO:0004519">
    <property type="term" value="F:endonuclease activity"/>
    <property type="evidence" value="ECO:0007669"/>
    <property type="project" value="UniProtKB-KW"/>
</dbReference>
<comment type="caution">
    <text evidence="3">The sequence shown here is derived from an EMBL/GenBank/DDBJ whole genome shotgun (WGS) entry which is preliminary data.</text>
</comment>
<evidence type="ECO:0000313" key="3">
    <source>
        <dbReference type="EMBL" id="MEL0616488.1"/>
    </source>
</evidence>
<sequence>MKLEIDLGQLWSNVNKMGRDKAKITLEPAPVNTGGSGSPDGSGGSGGSGGPEGDGGGRSRQKHEPAVPIEGGALSEESFKIVEGPGGLLQKDGQQIMMYMPGHYPERFEKALQDGNDGNRMHVAFCIHLEKMKQNGNYDTKYFATQRIDDQFSIHDNKSDRKGHAALKVCKYCLNKLNYDGYAVPGRGKGAIFKDFSFEAFFERYASFFSSHPLREVPRTPQEKGYTKDWAEVSRRYRASRNYCCEECTVDLNDYQYLLHSHHVNANKQDNRDENLRALCIDCHSKQPYHDHMLVSVEDRHLIAQLRQRQNMPAPANWSHVFDLADPGMNGVMHFLQHNHAPIPVVGQDIQDESEAVVATLELAWPTAQLAIAITVEDAVAARQQGWNIFSVEQALATPEHVLGALRQSRFT</sequence>
<feature type="domain" description="HNH nuclease" evidence="2">
    <location>
        <begin position="233"/>
        <end position="285"/>
    </location>
</feature>
<dbReference type="CDD" id="cd00085">
    <property type="entry name" value="HNHc"/>
    <property type="match status" value="1"/>
</dbReference>
<reference evidence="3 4" key="1">
    <citation type="submission" date="2024-02" db="EMBL/GenBank/DDBJ databases">
        <title>Bacteria isolated from the canopy kelp, Nereocystis luetkeana.</title>
        <authorList>
            <person name="Pfister C.A."/>
            <person name="Younker I.T."/>
            <person name="Light S.H."/>
        </authorList>
    </citation>
    <scope>NUCLEOTIDE SEQUENCE [LARGE SCALE GENOMIC DNA]</scope>
    <source>
        <strain evidence="3 4">TI.5.07</strain>
    </source>
</reference>
<name>A0ABU9GDE1_COBMA</name>
<keyword evidence="3" id="KW-0378">Hydrolase</keyword>
<feature type="compositionally biased region" description="Gly residues" evidence="1">
    <location>
        <begin position="34"/>
        <end position="58"/>
    </location>
</feature>
<keyword evidence="3" id="KW-0255">Endonuclease</keyword>
<keyword evidence="4" id="KW-1185">Reference proteome</keyword>
<dbReference type="InterPro" id="IPR003615">
    <property type="entry name" value="HNH_nuc"/>
</dbReference>
<protein>
    <submittedName>
        <fullName evidence="3">HNH endonuclease</fullName>
    </submittedName>
</protein>
<keyword evidence="3" id="KW-0540">Nuclease</keyword>
<dbReference type="Proteomes" id="UP001378242">
    <property type="component" value="Unassembled WGS sequence"/>
</dbReference>
<organism evidence="3 4">
    <name type="scientific">Cobetia marina</name>
    <name type="common">Deleya marina</name>
    <dbReference type="NCBI Taxonomy" id="28258"/>
    <lineage>
        <taxon>Bacteria</taxon>
        <taxon>Pseudomonadati</taxon>
        <taxon>Pseudomonadota</taxon>
        <taxon>Gammaproteobacteria</taxon>
        <taxon>Oceanospirillales</taxon>
        <taxon>Halomonadaceae</taxon>
        <taxon>Cobetia</taxon>
    </lineage>
</organism>
<feature type="region of interest" description="Disordered" evidence="1">
    <location>
        <begin position="21"/>
        <end position="76"/>
    </location>
</feature>
<dbReference type="SMART" id="SM00507">
    <property type="entry name" value="HNHc"/>
    <property type="match status" value="1"/>
</dbReference>
<evidence type="ECO:0000256" key="1">
    <source>
        <dbReference type="SAM" id="MobiDB-lite"/>
    </source>
</evidence>
<accession>A0ABU9GDE1</accession>
<evidence type="ECO:0000259" key="2">
    <source>
        <dbReference type="SMART" id="SM00507"/>
    </source>
</evidence>
<proteinExistence type="predicted"/>